<dbReference type="PANTHER" id="PTHR30466:SF11">
    <property type="entry name" value="FLAVIN-DEPENDENT MONOOXYGENASE, REDUCTASE SUBUNIT HSAB"/>
    <property type="match status" value="1"/>
</dbReference>
<evidence type="ECO:0000313" key="4">
    <source>
        <dbReference type="EMBL" id="PXA68353.1"/>
    </source>
</evidence>
<dbReference type="GO" id="GO:0010181">
    <property type="term" value="F:FMN binding"/>
    <property type="evidence" value="ECO:0007669"/>
    <property type="project" value="InterPro"/>
</dbReference>
<evidence type="ECO:0000313" key="5">
    <source>
        <dbReference type="Proteomes" id="UP000246722"/>
    </source>
</evidence>
<dbReference type="GO" id="GO:0042602">
    <property type="term" value="F:riboflavin reductase (NADPH) activity"/>
    <property type="evidence" value="ECO:0007669"/>
    <property type="project" value="TreeGrafter"/>
</dbReference>
<protein>
    <submittedName>
        <fullName evidence="4">Oxidoreductase</fullName>
    </submittedName>
</protein>
<dbReference type="PANTHER" id="PTHR30466">
    <property type="entry name" value="FLAVIN REDUCTASE"/>
    <property type="match status" value="1"/>
</dbReference>
<dbReference type="OrthoDB" id="9792858at2"/>
<dbReference type="EMBL" id="QHLY01000012">
    <property type="protein sequence ID" value="PXA68353.1"/>
    <property type="molecule type" value="Genomic_DNA"/>
</dbReference>
<comment type="caution">
    <text evidence="4">The sequence shown here is derived from an EMBL/GenBank/DDBJ whole genome shotgun (WGS) entry which is preliminary data.</text>
</comment>
<dbReference type="SMART" id="SM00903">
    <property type="entry name" value="Flavin_Reduct"/>
    <property type="match status" value="1"/>
</dbReference>
<proteinExistence type="inferred from homology"/>
<gene>
    <name evidence="4" type="ORF">CTB96_17205</name>
</gene>
<dbReference type="InterPro" id="IPR050268">
    <property type="entry name" value="NADH-dep_flavin_reductase"/>
</dbReference>
<evidence type="ECO:0000256" key="1">
    <source>
        <dbReference type="ARBA" id="ARBA00008898"/>
    </source>
</evidence>
<evidence type="ECO:0000256" key="2">
    <source>
        <dbReference type="ARBA" id="ARBA00023002"/>
    </source>
</evidence>
<reference evidence="4 5" key="1">
    <citation type="submission" date="2018-05" db="EMBL/GenBank/DDBJ databases">
        <title>Genetic diversity of glacier-inhabiting Cryobacterium bacteria in China and description of Cryobacterium mengkeensis sp. nov. and Arthrobacter glacialis sp. nov.</title>
        <authorList>
            <person name="Liu Q."/>
            <person name="Xin Y.-H."/>
        </authorList>
    </citation>
    <scope>NUCLEOTIDE SEQUENCE [LARGE SCALE GENOMIC DNA]</scope>
    <source>
        <strain evidence="4 5">SK-1</strain>
    </source>
</reference>
<keyword evidence="5" id="KW-1185">Reference proteome</keyword>
<keyword evidence="2" id="KW-0560">Oxidoreductase</keyword>
<dbReference type="RefSeq" id="WP_110128020.1">
    <property type="nucleotide sequence ID" value="NZ_QHLY01000012.1"/>
</dbReference>
<feature type="domain" description="Flavin reductase like" evidence="3">
    <location>
        <begin position="65"/>
        <end position="209"/>
    </location>
</feature>
<dbReference type="Pfam" id="PF01613">
    <property type="entry name" value="Flavin_Reduct"/>
    <property type="match status" value="1"/>
</dbReference>
<evidence type="ECO:0000259" key="3">
    <source>
        <dbReference type="SMART" id="SM00903"/>
    </source>
</evidence>
<name>A0A317ZTB1_9MICO</name>
<dbReference type="SUPFAM" id="SSF50475">
    <property type="entry name" value="FMN-binding split barrel"/>
    <property type="match status" value="1"/>
</dbReference>
<sequence length="218" mass="23125">MSPRDLTGAPIDLDLDAQTSVDAPVSPDSGLTVDFDLDIATALKPSDQHGLETISSDASDIRSAFGKFPSGVAALCAEIAGEPTGLVASSFSVGVSYEPPLVLFSVQNSSTTWPVLRQGERIGVSILGSDHGRECYQLASRKGDRFANIDTRTTDLGALFIEGSSLWLDCEIYSETPAGDHTIVLLEVKSLKVSDDRDPLIYHSAAFRSLVPAEPKAA</sequence>
<dbReference type="Gene3D" id="2.30.110.10">
    <property type="entry name" value="Electron Transport, Fmn-binding Protein, Chain A"/>
    <property type="match status" value="1"/>
</dbReference>
<dbReference type="Proteomes" id="UP000246722">
    <property type="component" value="Unassembled WGS sequence"/>
</dbReference>
<dbReference type="InterPro" id="IPR002563">
    <property type="entry name" value="Flavin_Rdtase-like_dom"/>
</dbReference>
<organism evidence="4 5">
    <name type="scientific">Cryobacterium arcticum</name>
    <dbReference type="NCBI Taxonomy" id="670052"/>
    <lineage>
        <taxon>Bacteria</taxon>
        <taxon>Bacillati</taxon>
        <taxon>Actinomycetota</taxon>
        <taxon>Actinomycetes</taxon>
        <taxon>Micrococcales</taxon>
        <taxon>Microbacteriaceae</taxon>
        <taxon>Cryobacterium</taxon>
    </lineage>
</organism>
<accession>A0A317ZTB1</accession>
<dbReference type="InterPro" id="IPR012349">
    <property type="entry name" value="Split_barrel_FMN-bd"/>
</dbReference>
<comment type="similarity">
    <text evidence="1">Belongs to the non-flavoprotein flavin reductase family.</text>
</comment>
<dbReference type="AlphaFoldDB" id="A0A317ZTB1"/>